<dbReference type="OrthoDB" id="5937446at2759"/>
<organism evidence="1 2">
    <name type="scientific">Trichinella nelsoni</name>
    <dbReference type="NCBI Taxonomy" id="6336"/>
    <lineage>
        <taxon>Eukaryota</taxon>
        <taxon>Metazoa</taxon>
        <taxon>Ecdysozoa</taxon>
        <taxon>Nematoda</taxon>
        <taxon>Enoplea</taxon>
        <taxon>Dorylaimia</taxon>
        <taxon>Trichinellida</taxon>
        <taxon>Trichinellidae</taxon>
        <taxon>Trichinella</taxon>
    </lineage>
</organism>
<evidence type="ECO:0008006" key="3">
    <source>
        <dbReference type="Google" id="ProtNLM"/>
    </source>
</evidence>
<comment type="caution">
    <text evidence="1">The sequence shown here is derived from an EMBL/GenBank/DDBJ whole genome shotgun (WGS) entry which is preliminary data.</text>
</comment>
<dbReference type="Proteomes" id="UP000054630">
    <property type="component" value="Unassembled WGS sequence"/>
</dbReference>
<sequence>MTSSHSPDIYKMLQTEEMQHLELDDAYRCNWGIWFNIFRLMRTEDIMRLAYASREINAMAQSYFNYKMLQTEEMQHLELDDAYRCNWGIWFNIFRLMRTEDIMRLAYASREINAMAQSYFNDFLISDDLIKRIFLRQDFASALGLVGQTNPVSEQSLQYSVASRRLGSPALTGLGNEECADSDQVAVVVGIDSYYRFLRNKIRRGGAKDPVAVESVLGWIIYSPVTASHPSSIRTTLCASVDQSIDRTLRRFWEIEEVRAGSHEEPELSEQEQSFRDRHSFDGSRYSVRMFKNNGELNLLNNVESALRRLGAVEVRLARDPA</sequence>
<evidence type="ECO:0000313" key="1">
    <source>
        <dbReference type="EMBL" id="KRX17370.1"/>
    </source>
</evidence>
<gene>
    <name evidence="1" type="ORF">T07_8699</name>
</gene>
<dbReference type="AlphaFoldDB" id="A0A0V0RST8"/>
<dbReference type="EMBL" id="JYDL01000089">
    <property type="protein sequence ID" value="KRX17370.1"/>
    <property type="molecule type" value="Genomic_DNA"/>
</dbReference>
<dbReference type="STRING" id="6336.A0A0V0RST8"/>
<reference evidence="1 2" key="1">
    <citation type="submission" date="2015-01" db="EMBL/GenBank/DDBJ databases">
        <title>Evolution of Trichinella species and genotypes.</title>
        <authorList>
            <person name="Korhonen P.K."/>
            <person name="Edoardo P."/>
            <person name="Giuseppe L.R."/>
            <person name="Gasser R.B."/>
        </authorList>
    </citation>
    <scope>NUCLEOTIDE SEQUENCE [LARGE SCALE GENOMIC DNA]</scope>
    <source>
        <strain evidence="1">ISS37</strain>
    </source>
</reference>
<proteinExistence type="predicted"/>
<name>A0A0V0RST8_9BILA</name>
<keyword evidence="2" id="KW-1185">Reference proteome</keyword>
<evidence type="ECO:0000313" key="2">
    <source>
        <dbReference type="Proteomes" id="UP000054630"/>
    </source>
</evidence>
<accession>A0A0V0RST8</accession>
<protein>
    <recommendedName>
        <fullName evidence="3">F-box domain-containing protein</fullName>
    </recommendedName>
</protein>